<dbReference type="Pfam" id="PF20181">
    <property type="entry name" value="DUF6544"/>
    <property type="match status" value="1"/>
</dbReference>
<dbReference type="GeneID" id="79829055"/>
<evidence type="ECO:0008006" key="3">
    <source>
        <dbReference type="Google" id="ProtNLM"/>
    </source>
</evidence>
<dbReference type="Proteomes" id="UP000294684">
    <property type="component" value="Unassembled WGS sequence"/>
</dbReference>
<sequence>MCPFIHKQLKTFLFCWGISLIFFFGCNSVQNSFFLRVDKEFSTQPLERETVLNEADIRHMPSPVRKYLKYTGVIGKNKVQNVRIVFDELMYKNPKAKPMVSSSEQYNFFKRPARHFYMKASMMGIPFRVLHSYSEERATMLVRVASLFNAVDLDNDELSMAETVTVLNDLCLFAPAALIDKRISWEANGPLSAKVFFKNGKYRVSALLFFNEIGELVEFVSDDRSALQDDGSLRKARWSTPIKDYKEWNGVKVPTYGEAIWKYPEGDFTYGKFFLTNIEYNLQGYKKINLVFIFSNS</sequence>
<evidence type="ECO:0000313" key="2">
    <source>
        <dbReference type="Proteomes" id="UP000294684"/>
    </source>
</evidence>
<dbReference type="OrthoDB" id="9786534at2"/>
<comment type="caution">
    <text evidence="1">The sequence shown here is derived from an EMBL/GenBank/DDBJ whole genome shotgun (WGS) entry which is preliminary data.</text>
</comment>
<dbReference type="PROSITE" id="PS51257">
    <property type="entry name" value="PROKAR_LIPOPROTEIN"/>
    <property type="match status" value="1"/>
</dbReference>
<dbReference type="InterPro" id="IPR046674">
    <property type="entry name" value="DUF6544"/>
</dbReference>
<name>A0A4R8MK01_LEPME</name>
<reference evidence="1 2" key="1">
    <citation type="submission" date="2019-03" db="EMBL/GenBank/DDBJ databases">
        <title>Genomic Encyclopedia of Archaeal and Bacterial Type Strains, Phase II (KMG-II): from individual species to whole genera.</title>
        <authorList>
            <person name="Goeker M."/>
        </authorList>
    </citation>
    <scope>NUCLEOTIDE SEQUENCE [LARGE SCALE GENOMIC DNA]</scope>
    <source>
        <strain evidence="1 2">DSM 21537</strain>
    </source>
</reference>
<evidence type="ECO:0000313" key="1">
    <source>
        <dbReference type="EMBL" id="TDY67376.1"/>
    </source>
</evidence>
<gene>
    <name evidence="1" type="ORF">CLV96_3798</name>
</gene>
<organism evidence="1 2">
    <name type="scientific">Leptospira meyeri</name>
    <dbReference type="NCBI Taxonomy" id="29508"/>
    <lineage>
        <taxon>Bacteria</taxon>
        <taxon>Pseudomonadati</taxon>
        <taxon>Spirochaetota</taxon>
        <taxon>Spirochaetia</taxon>
        <taxon>Leptospirales</taxon>
        <taxon>Leptospiraceae</taxon>
        <taxon>Leptospira</taxon>
    </lineage>
</organism>
<dbReference type="EMBL" id="SORO01000004">
    <property type="protein sequence ID" value="TDY67376.1"/>
    <property type="molecule type" value="Genomic_DNA"/>
</dbReference>
<protein>
    <recommendedName>
        <fullName evidence="3">Lipoprotein</fullName>
    </recommendedName>
</protein>
<dbReference type="AlphaFoldDB" id="A0A4R8MK01"/>
<proteinExistence type="predicted"/>
<dbReference type="RefSeq" id="WP_004784838.1">
    <property type="nucleotide sequence ID" value="NZ_SORO01000004.1"/>
</dbReference>
<accession>A0A4R8MK01</accession>
<keyword evidence="2" id="KW-1185">Reference proteome</keyword>